<keyword evidence="19" id="KW-0106">Calcium</keyword>
<keyword evidence="8 38" id="KW-0728">SH3 domain</keyword>
<feature type="coiled-coil region" evidence="39">
    <location>
        <begin position="1599"/>
        <end position="1658"/>
    </location>
</feature>
<keyword evidence="12" id="KW-0597">Phosphoprotein</keyword>
<feature type="coiled-coil region" evidence="39">
    <location>
        <begin position="3084"/>
        <end position="3153"/>
    </location>
</feature>
<dbReference type="PANTHER" id="PTHR23169">
    <property type="entry name" value="ENVOPLAKIN"/>
    <property type="match status" value="1"/>
</dbReference>
<feature type="coiled-coil region" evidence="39">
    <location>
        <begin position="1159"/>
        <end position="1186"/>
    </location>
</feature>
<dbReference type="FunFam" id="1.20.58.60:FF:000001">
    <property type="entry name" value="Microtubule-actin cross-linking factor 1"/>
    <property type="match status" value="3"/>
</dbReference>
<dbReference type="GO" id="GO:0005509">
    <property type="term" value="F:calcium ion binding"/>
    <property type="evidence" value="ECO:0007669"/>
    <property type="project" value="InterPro"/>
</dbReference>
<evidence type="ECO:0000256" key="22">
    <source>
        <dbReference type="ARBA" id="ARBA00023136"/>
    </source>
</evidence>
<feature type="domain" description="SH3" evidence="41">
    <location>
        <begin position="838"/>
        <end position="895"/>
    </location>
</feature>
<dbReference type="FunFam" id="1.20.58.60:FF:000010">
    <property type="entry name" value="plectin isoform X2"/>
    <property type="match status" value="1"/>
</dbReference>
<dbReference type="Pfam" id="PF00435">
    <property type="entry name" value="Spectrin"/>
    <property type="match status" value="22"/>
</dbReference>
<dbReference type="GO" id="GO:0008017">
    <property type="term" value="F:microtubule binding"/>
    <property type="evidence" value="ECO:0007669"/>
    <property type="project" value="InterPro"/>
</dbReference>
<dbReference type="GO" id="GO:0007155">
    <property type="term" value="P:cell adhesion"/>
    <property type="evidence" value="ECO:0007669"/>
    <property type="project" value="UniProtKB-KW"/>
</dbReference>
<dbReference type="FunFam" id="1.20.58.60:FF:000122">
    <property type="entry name" value="dystonin isoform X1"/>
    <property type="match status" value="1"/>
</dbReference>
<dbReference type="FunFam" id="1.20.58.60:FF:000392">
    <property type="entry name" value="Dystonin"/>
    <property type="match status" value="1"/>
</dbReference>
<dbReference type="GO" id="GO:0005886">
    <property type="term" value="C:plasma membrane"/>
    <property type="evidence" value="ECO:0007669"/>
    <property type="project" value="UniProtKB-SubCell"/>
</dbReference>
<feature type="coiled-coil region" evidence="39">
    <location>
        <begin position="3613"/>
        <end position="3653"/>
    </location>
</feature>
<feature type="region of interest" description="Disordered" evidence="40">
    <location>
        <begin position="5242"/>
        <end position="5295"/>
    </location>
</feature>
<dbReference type="Pfam" id="PF17902">
    <property type="entry name" value="SH3_10"/>
    <property type="match status" value="1"/>
</dbReference>
<evidence type="ECO:0000259" key="41">
    <source>
        <dbReference type="PROSITE" id="PS50002"/>
    </source>
</evidence>
<evidence type="ECO:0000256" key="4">
    <source>
        <dbReference type="ARBA" id="ARBA00004389"/>
    </source>
</evidence>
<keyword evidence="15" id="KW-0479">Metal-binding</keyword>
<dbReference type="GO" id="GO:0005635">
    <property type="term" value="C:nuclear envelope"/>
    <property type="evidence" value="ECO:0007669"/>
    <property type="project" value="UniProtKB-SubCell"/>
</dbReference>
<dbReference type="FunFam" id="1.10.238.10:FF:000013">
    <property type="entry name" value="Microtubule-actin cross-linking factor 1"/>
    <property type="match status" value="1"/>
</dbReference>
<feature type="coiled-coil region" evidence="39">
    <location>
        <begin position="1764"/>
        <end position="1833"/>
    </location>
</feature>
<feature type="compositionally biased region" description="Low complexity" evidence="40">
    <location>
        <begin position="5333"/>
        <end position="5347"/>
    </location>
</feature>
<evidence type="ECO:0000256" key="33">
    <source>
        <dbReference type="ARBA" id="ARBA00060430"/>
    </source>
</evidence>
<dbReference type="SMART" id="SM00243">
    <property type="entry name" value="GAS2"/>
    <property type="match status" value="1"/>
</dbReference>
<evidence type="ECO:0000256" key="1">
    <source>
        <dbReference type="ARBA" id="ARBA00004193"/>
    </source>
</evidence>
<feature type="non-terminal residue" evidence="45">
    <location>
        <position position="5414"/>
    </location>
</feature>
<dbReference type="GO" id="GO:0042060">
    <property type="term" value="P:wound healing"/>
    <property type="evidence" value="ECO:0007669"/>
    <property type="project" value="TreeGrafter"/>
</dbReference>
<dbReference type="SUPFAM" id="SSF47473">
    <property type="entry name" value="EF-hand"/>
    <property type="match status" value="1"/>
</dbReference>
<dbReference type="InterPro" id="IPR002017">
    <property type="entry name" value="Spectrin_repeat"/>
</dbReference>
<organism evidence="45 46">
    <name type="scientific">Smutsornis africanus</name>
    <name type="common">Double-banded courser</name>
    <name type="synonym">Rhinoptilus africanus</name>
    <dbReference type="NCBI Taxonomy" id="240209"/>
    <lineage>
        <taxon>Eukaryota</taxon>
        <taxon>Metazoa</taxon>
        <taxon>Chordata</taxon>
        <taxon>Craniata</taxon>
        <taxon>Vertebrata</taxon>
        <taxon>Euteleostomi</taxon>
        <taxon>Archelosauria</taxon>
        <taxon>Archosauria</taxon>
        <taxon>Dinosauria</taxon>
        <taxon>Saurischia</taxon>
        <taxon>Theropoda</taxon>
        <taxon>Coelurosauria</taxon>
        <taxon>Aves</taxon>
        <taxon>Neognathae</taxon>
        <taxon>Neoaves</taxon>
        <taxon>Charadriiformes</taxon>
        <taxon>Glareolidae</taxon>
        <taxon>Rhinoptilus</taxon>
    </lineage>
</organism>
<dbReference type="SUPFAM" id="SSF47576">
    <property type="entry name" value="Calponin-homology domain, CH-domain"/>
    <property type="match status" value="1"/>
</dbReference>
<evidence type="ECO:0000256" key="16">
    <source>
        <dbReference type="ARBA" id="ARBA00022737"/>
    </source>
</evidence>
<protein>
    <recommendedName>
        <fullName evidence="34">Dystonin</fullName>
    </recommendedName>
    <alternativeName>
        <fullName evidence="36">Bullous pemphigoid antigen 1</fullName>
    </alternativeName>
    <alternativeName>
        <fullName evidence="35">Dystonia musculorum protein</fullName>
    </alternativeName>
    <alternativeName>
        <fullName evidence="37">Hemidesmosomal plaque protein</fullName>
    </alternativeName>
</protein>
<dbReference type="PROSITE" id="PS51460">
    <property type="entry name" value="GAR"/>
    <property type="match status" value="1"/>
</dbReference>
<dbReference type="GO" id="GO:0031581">
    <property type="term" value="P:hemidesmosome assembly"/>
    <property type="evidence" value="ECO:0007669"/>
    <property type="project" value="TreeGrafter"/>
</dbReference>
<evidence type="ECO:0000256" key="34">
    <source>
        <dbReference type="ARBA" id="ARBA00072808"/>
    </source>
</evidence>
<feature type="coiled-coil region" evidence="39">
    <location>
        <begin position="2653"/>
        <end position="2683"/>
    </location>
</feature>
<dbReference type="SMART" id="SM01129">
    <property type="entry name" value="DELLA"/>
    <property type="match status" value="1"/>
</dbReference>
<dbReference type="GO" id="GO:0042803">
    <property type="term" value="F:protein homodimerization activity"/>
    <property type="evidence" value="ECO:0007669"/>
    <property type="project" value="UniProtKB-ARBA"/>
</dbReference>
<dbReference type="FunFam" id="1.20.58.60:FF:000121">
    <property type="entry name" value="dystonin isoform X1"/>
    <property type="match status" value="1"/>
</dbReference>
<feature type="domain" description="Calponin-homology (CH)" evidence="42">
    <location>
        <begin position="1"/>
        <end position="89"/>
    </location>
</feature>
<keyword evidence="14" id="KW-0493">Microtubule</keyword>
<evidence type="ECO:0000256" key="5">
    <source>
        <dbReference type="ARBA" id="ARBA00004489"/>
    </source>
</evidence>
<dbReference type="SMART" id="SM00150">
    <property type="entry name" value="SPEC"/>
    <property type="match status" value="33"/>
</dbReference>
<dbReference type="GO" id="GO:0030424">
    <property type="term" value="C:axon"/>
    <property type="evidence" value="ECO:0007669"/>
    <property type="project" value="UniProtKB-SubCell"/>
</dbReference>
<dbReference type="GO" id="GO:0005925">
    <property type="term" value="C:focal adhesion"/>
    <property type="evidence" value="ECO:0007669"/>
    <property type="project" value="TreeGrafter"/>
</dbReference>
<dbReference type="EMBL" id="VXBO01004076">
    <property type="protein sequence ID" value="NXN38252.1"/>
    <property type="molecule type" value="Genomic_DNA"/>
</dbReference>
<dbReference type="SMART" id="SM00054">
    <property type="entry name" value="EFh"/>
    <property type="match status" value="2"/>
</dbReference>
<keyword evidence="26" id="KW-0206">Cytoskeleton</keyword>
<gene>
    <name evidence="45" type="primary">Dst</name>
    <name evidence="45" type="ORF">RHIAFR_R10811</name>
</gene>
<dbReference type="PANTHER" id="PTHR23169:SF24">
    <property type="entry name" value="DYSTONIN"/>
    <property type="match status" value="1"/>
</dbReference>
<dbReference type="GO" id="GO:0005198">
    <property type="term" value="F:structural molecule activity"/>
    <property type="evidence" value="ECO:0007669"/>
    <property type="project" value="TreeGrafter"/>
</dbReference>
<dbReference type="PROSITE" id="PS50021">
    <property type="entry name" value="CH"/>
    <property type="match status" value="2"/>
</dbReference>
<evidence type="ECO:0000256" key="7">
    <source>
        <dbReference type="ARBA" id="ARBA00004544"/>
    </source>
</evidence>
<evidence type="ECO:0000256" key="14">
    <source>
        <dbReference type="ARBA" id="ARBA00022701"/>
    </source>
</evidence>
<evidence type="ECO:0000256" key="40">
    <source>
        <dbReference type="SAM" id="MobiDB-lite"/>
    </source>
</evidence>
<keyword evidence="17" id="KW-0403">Intermediate filament</keyword>
<evidence type="ECO:0000256" key="27">
    <source>
        <dbReference type="ARBA" id="ARBA00023242"/>
    </source>
</evidence>
<dbReference type="PROSITE" id="PS00020">
    <property type="entry name" value="ACTININ_2"/>
    <property type="match status" value="1"/>
</dbReference>
<evidence type="ECO:0000256" key="19">
    <source>
        <dbReference type="ARBA" id="ARBA00022837"/>
    </source>
</evidence>
<feature type="coiled-coil region" evidence="39">
    <location>
        <begin position="692"/>
        <end position="719"/>
    </location>
</feature>
<evidence type="ECO:0000256" key="31">
    <source>
        <dbReference type="ARBA" id="ARBA00055817"/>
    </source>
</evidence>
<dbReference type="Pfam" id="PF18373">
    <property type="entry name" value="Spectrin_2"/>
    <property type="match status" value="1"/>
</dbReference>
<keyword evidence="11" id="KW-1017">Isopeptide bond</keyword>
<keyword evidence="46" id="KW-1185">Reference proteome</keyword>
<evidence type="ECO:0000259" key="43">
    <source>
        <dbReference type="PROSITE" id="PS50222"/>
    </source>
</evidence>
<dbReference type="Pfam" id="PF21019">
    <property type="entry name" value="Spectrin_3"/>
    <property type="match status" value="1"/>
</dbReference>
<feature type="region of interest" description="Disordered" evidence="40">
    <location>
        <begin position="2944"/>
        <end position="2971"/>
    </location>
</feature>
<keyword evidence="18" id="KW-0256">Endoplasmic reticulum</keyword>
<name>A0A7L1IIA0_SMUAF</name>
<dbReference type="InterPro" id="IPR041615">
    <property type="entry name" value="Desmoplakin_SH3"/>
</dbReference>
<feature type="coiled-coil region" evidence="39">
    <location>
        <begin position="4072"/>
        <end position="4099"/>
    </location>
</feature>
<sequence length="5414" mass="620567">VQVRKHVKDLYEDLRDGHNLISLLEVLSGDTLPREQGQMRFHRLQNVQIALEYLKKRQVKLVNIRNYDITDGNPKLTLGLIWTIILHFQMSDIRVTGESEDMSAKERLLLWSQQTTEGYAGTRCENFTTCWRDGRLFNAIIHKYRPDLIDMNTVAAETSLANLERAFFVAEKLGVARLLDPEDVDVPSPDEKSVITYVSSLYDAFPKVPEGGEGIGANDVEVKWVEYQNMVNYLMQWIRHHVSVMSDRTFPNDPRALKAVYEQYLRFKETEIPPKETDKSKIKHLYKLLEVWIEFGRIKLPQGYHPNDIEKEWGKLIVTMLEREKTLRPAMERLEMLQQVANRIQRDSQSCEDKLILARNALQADTKRLESGLQFQHETELAGYLLESENLLRQQVIDAQILTDGKYYQAEQLVQRVAKLHDELIAIRTECSSVYNKGRALTTERTKLMISGITESLNSEFTTNLTPELNAAMTQGLTPTLTSSSLTSGLSSGLTSRLTPTIAPAYAPGIQPQLVQSYVTGVDSGTLQTLKLMQIRKPLMKSAFVDQNLTEEEMNMKFVQDLLIWVEEMQVQLDRPEWGSDLPSVERHLENHKNVHKAIEELESSLKEAKISEIQMTAPLKLSYAEKLHRLESQYSKLLNTSRNRERHLDTLHNFVSRATAELIWLNEKEEEEVAYDWSERNPNITRKKEYHAELMTELDQKEEVIKSVQEIAEQLLLENHPARLTIEAYRAAMQTQWSWILQLCHCVEQHLRENAAYFEFFSDAKEAMEYLKNLKDTIYRKYSCDRSSSLHRLEDLVQESMEEKEQLLQYKSTVAGLVGRAKAIIQLKPRNPDSILKTSIPIKAICDYRQIEITIYKDDECVLANNAHRAKWKVISPSGNEAMVPSVCFTVPPPNKEAIDTANRIEQQFQNVLALWHESHLNMKSVVSWRYLTNEIAAVRAGNVASIKTMLPGEHQQVLSNLQSRFDDFVEDSQESKIFTSSDTAQLEREVNVCKQYYQELLKSAEREEQEESIYNLYISEVRNIRLQLESCEERLIRQIRTPMERDDPEESVPRISEQEKLKEELDRLKDDLRTITDKCEEFFSQAAGSPSVSTLRSELNVVIQNMNQVYSMSSIYIDKLKTVNLVLRNTQDAEALVKRYETKLCEEEAVTADKNNIENLMGTLKQWRSEVDEKRQVFHALEDELQKAKMISDQMFKMHKERDLDFDWHKEKVDQLAERWQNIHAQIENRLRDLEGINKSLKYYKDTYNYLDTWIQQVEDTQRKMQEIHPENSKALAKQLNQHKVINNVILRILGFGVGIMYNDDHCVYFLFLQDYELQTVTYRAMVDSQQKSPVKRRRMQSSSDFIIQEFMDLRTRYTALVTLMSQYIKFAGDSLKRLEEEEKSMAEEKKEHVEKAGNLLKWVSNLSKILSKEEGEKAEKTDLPKQQISLDEMSTKKEQIAEALQTTQSFLAKHGDKMTDEERNEMEKQVRSLQESYSLLSNEALKQLQEAQYLGDEKMEEKDVAERQQECKEKLQEICDLLTQTENRLIGQQESLVIVDSKAELEQYQTKQEEIQKDMRMSAQTLAEIVKSTETFLKENGEKLSQEDKTILEQKLNEAKTKCLLLSQKAEESKKELDKAMTTAIKQETEKVAAIEQLEESKNTIENLLDWLSNVDKEAEHSRKFKQVIEQNGTHFEEGDVKSLEEEEDDVNGNLLEIQQGVETGVDGRVKSTEDNLNLQYQKVKAQHEKIISQQKAVIIATQSAQALLEKQGHYLSPEEKDKMQRNMKELKAQYETALAESERKMKLTHSLREELEKFDADYDEFETWLQQAEQELDNLEAGASDFSGIMVKLKRQKSFSEDVISHKGDLRYITISGQRVLDAARSCSKRDGVKIDKDGIDTSATYAEVQNKLDSASDRFKSLYTKCTILGNNLKDLVDKYQHYEDASSGLLSGLQASEIAVNKQLSEPIAADPKNLQRQLEETKVLQGQVSNHQIAVEKLKKAAEVLLDTRGELTPDKDEIQKTLDDIVERYDNLSKSVNERNEKLQITLTRSLSVQDGLDEVLHWMEGVEKSLEEQDQVPLNSAAIQDIISKSIVLEQDIAGRQSSINAMNEKVKKFTETADPSTASTLQAKMSELAGRFSEASNKHKEKLIKMEDLKTKVELFEGLSEKLQSFLDEKNQALSETEVPRKDVSEVSQYMQEASVELAQHKKDLEVLQQLLEELSFHALPGDKALVLEKVNALSKKFREVEETVKEKEEDVSSCQKQMDAFELLVESLKKWIKETTERIPAAQPSLNTEELKKPLEDTLNLKDEWTLKAPELQKMNSRGTLLCNLITAVTSPAKLRAVAKSGGTMLNGEGGAPGTQDFLKNKELTTVQQAMSDVNHRYEDLGVLLKAKISELESMLSKMQNIQEESTSMMQWLQKMDQTASDWEAAPTDSEAVKAQVERHKLFETELKQSANKVQELKDKVTELLEKNPDSPEAPKWRQTLDKIDSKWKYLSQVTAERQQKLEESSNYLTQFNTTEAQLKHWLVEKELMVSVLGPLSIDPNMLNTQKQQVQILLKEFDTRKPQYKQLTMSAEGILKRPGQHPPSHEIVKEQLAAVAQKWDSLTGQLRNRCDRIDQAIVKSTEYQSLLRSLSDKLTALDSKLSSSLAVSTQPDAVKQQLEIDREIKEEIEQEMKNINAAQALCEELSTLVGEDYLKAELARQLDGILKSFKDIEQKSDNHIQQLQSAYATSHQFQQMSKDFQAWLGKKKEELNQACPVSAKLDALQSLIEEQKDFKKTMTDQISSYERIVAEGESILQRTQGADKAALQSQIATLRSNWDEMNKQVKERQEKLTDCLEKALKYKQHVENLQPWIEKCQSNLGELKVGINPVEIENSIVQVKAWQKDLDKHHGMVELLNNTAKSLLDASQTDKEIVEEETKVLNQKVNVVTEQLHKKRVCLENMAQRLKEFQESSKETEKQLKSAKEHLEAQDSLGPQSFSNKHLMMMQAQQKTLQALKPHVDLAKNLAQDLVVEASDSAGVSDLLLQAESLEREYTAVNQQVEDRCSFLEAKLQGIGHFQNNIREMFSQFAEFDDELDSMAPVGRDLEVLQSQREDIKCFLKKLEDLTMNNENANRNCKMMLATEAEASPDLVGIKRDLEALNKQCKKLQDRAKARKDQVEGTISRVEEFYRKLKEFSSLLGRGEEHEESQGPVGMETETINQQLNTLKVFQKEEIEPLQVKQQEVSWLGQGLIQSAAKSTNTENLERDLEDVNTRWKTLNKKVAQRAAQLQEALLNCGRFQDALESLISWLIDTEDLVANQKPPSAEFKVVKAQIQEQKLLQRLLDDRKPTVEVIKSEGEKIAESAEPADRVKILKQLSFLDSRWDALLTKAETRNHQLESILVVAQQFHEALEPLVEWLTATEKRLANAEPIGTQASKLQQQISQHKALEDDVLAHNKSLHQAISYGQSLKSMSSREDKYMVQEKLDSSQARYIEIQEKSNIRSELLQQAYSNAQIFGEDEVELMNWLNEIHDKLSNLSVRDCNPELLEKQRSELLDLQEEIHLRKQNVDVAIQNGLELLKQTTGDEVVIIQDKLEGIKERYKDITKLSSDVSKTLEQALQLAGQLYSTHEELCKWLDEVELELISYEIQIPKAEELSQVQERQKELQKEAKNNKGLLDTLNEVGSAFLELVPWRAREGLDKMITEDNARYRSVSDRISETVDEIDAAILRFQQFDQAADAEFAWIAQTEEKLMSLGDIRLEQDQTTAQLQVQKAFTMEILRHKDTIDELVKLGDKIMNRCTEEEKQTMKKKIKSLLQKYDAVCQMNSERNLQLERAQSLVNQFWETYEELWPWLTETEMIISQLPAPALEYETLKQQQEEHRQLRELIAEHKPHIDKMNKTGPQLLELSPGEGFSIQEKYVAADTLYSKIKEDVKKRALALDEAISQCTQFHDKIDPTLESLKRIVERLRQPPSISAEVEKIKEQISENKNVLVDLEKLQPVYETLKQRGKEMIARSEGADKDISAKAIQDKLDQMVLIWEDIQTLTEEREAKLLDVMELASKFWYDHVALLATIQDSQELIEELEGPGVDPSVVKQQQEDAQAVKEEIDGLQEELEVVLSLGCELRAACGEPDKPIVNKSIDELNSAWDALNKTWKERINKLIEAMQAAVQYQDGLQAMFDWVEIADIKLASMSPVGTDLETVKQQTEELKEFKTEAYQQQIEMERLNHQAELLLKKVTEEVDKRTVQDPLSELQLKWDSLEEKVINRQHKLEGALLALGQCQHALDELLTWLKHTEDLLNEQKAVGGDLKAIEIELAKHHVLRNDVLAHQSTVETVKKAGNDLIESSAVEEASNLRSKLKLLNQRWKNVLEKTEQRKQQLDSALIQAQGFHGEVEDMQQWLTDTEYQLLASKPVGGVPETATQQLNAHMELCAAFEAKEETYKRLMQKGQQMLARCPESAEKNVEQEINNLKEKWESVQTKLSERKTKLEEVLDLAMEFHNSLQDFGNWLTQAERTLAAASQPSVILDTVLFQIDEHKVFATEVNSHRDVIIKLDRTGTHLKYFIQKQDVVLIKNQLIIAKSRWEKVVQRLAEREGALDDARKKAKKFHEAWHKLMEWLEESEKSLDSDREIANDPDKIKMQLAQHKEFQRSLGAKHSVYDNTNRTGRSLKTALADDNLKLDNMLSELRDKWDTICGKSVERQNKLEEALLFSGQLTDALQALIDWLYRVEPQLAEDQPVHGDSELVMNLIDNHKAFQKELRKRTSSVQVLKRSARELIESSHDDSSWVKVQLEELSTRWEKVCALSVSKQTRLKQALWQAEEFHSVVHVLLAWQAEAEQALRCHGVLPDEEEALRTLIDQHKEFMKKVEGKKAEVNKATGMGEAILAICHPDSITTIKNWITIVRAKFEEVWVWAKQHQKRLAGALAGLITNQELLEDLLSWLQRAEMTLTEKDKEVIPQEIEEVKALIAEHQTFMEEMTRKQPDVNKVITKSYKRKAFEPTPGQSRIPVLDKGRAERKCSPTPGLYLSAAQAQIETKNPRADLLLREFANFDFDIWRKKYMRWMNHKKSRVMDFFRRIDKDQDGKITRQEFIDGILSSKFPTSRLEMSAVADIFDRDGDGYIDYYEFVAALHPNRDAYKPLTDADKIEDEVTRQVVKCKCAKRFQVEQIGENKYKFGDSQQLRLVRILRSTVMVRVGGGWMALDEFLVKNDPCRVHHHGSKMLRSESNSSITTQPTIAKGRTNVELREKFVLADGASQSMAAFRQRGRISRPSSRAASPNRSASLSSQAGQAAAPQAVATSTPKGTPIQDTKLRLPGFLSGRGFHSGEDSGILSTVATRVRDQFAETRETPSRPGSRAGSKAGSRSSSHRGSDASDFDISEIQSVCSDTSEAVPATSRPTPRAGSRPGSAKPSKIPVLQRSLLDRNLGKSFQR</sequence>
<evidence type="ECO:0000256" key="13">
    <source>
        <dbReference type="ARBA" id="ARBA00022692"/>
    </source>
</evidence>
<evidence type="ECO:0000256" key="8">
    <source>
        <dbReference type="ARBA" id="ARBA00022443"/>
    </source>
</evidence>
<dbReference type="FunFam" id="1.20.58.60:FF:000114">
    <property type="entry name" value="dystonin isoform X1"/>
    <property type="match status" value="1"/>
</dbReference>
<evidence type="ECO:0000313" key="45">
    <source>
        <dbReference type="EMBL" id="NXN38252.1"/>
    </source>
</evidence>
<evidence type="ECO:0000256" key="6">
    <source>
        <dbReference type="ARBA" id="ARBA00004529"/>
    </source>
</evidence>
<evidence type="ECO:0000256" key="2">
    <source>
        <dbReference type="ARBA" id="ARBA00004216"/>
    </source>
</evidence>
<dbReference type="PROSITE" id="PS50002">
    <property type="entry name" value="SH3"/>
    <property type="match status" value="1"/>
</dbReference>
<dbReference type="Gene3D" id="1.10.238.10">
    <property type="entry name" value="EF-hand"/>
    <property type="match status" value="1"/>
</dbReference>
<dbReference type="FunFam" id="3.30.920.20:FF:000002">
    <property type="entry name" value="dystonin isoform X1"/>
    <property type="match status" value="1"/>
</dbReference>
<dbReference type="FunFam" id="1.20.58.60:FF:000022">
    <property type="entry name" value="Microtubule-actin cross-linking factor 1"/>
    <property type="match status" value="1"/>
</dbReference>
<evidence type="ECO:0000256" key="37">
    <source>
        <dbReference type="ARBA" id="ARBA00077918"/>
    </source>
</evidence>
<dbReference type="FunFam" id="1.20.58.60:FF:000094">
    <property type="entry name" value="dystonin isoform X2"/>
    <property type="match status" value="1"/>
</dbReference>
<dbReference type="FunFam" id="1.10.418.10:FF:000002">
    <property type="entry name" value="Microtubule-actin cross-linking factor 1"/>
    <property type="match status" value="1"/>
</dbReference>
<dbReference type="Pfam" id="PF21097">
    <property type="entry name" value="SR_plectin_7"/>
    <property type="match status" value="1"/>
</dbReference>
<keyword evidence="24" id="KW-0514">Muscle protein</keyword>
<dbReference type="InterPro" id="IPR002048">
    <property type="entry name" value="EF_hand_dom"/>
</dbReference>
<feature type="region of interest" description="Disordered" evidence="40">
    <location>
        <begin position="5325"/>
        <end position="5414"/>
    </location>
</feature>
<dbReference type="InterPro" id="IPR001452">
    <property type="entry name" value="SH3_domain"/>
</dbReference>
<evidence type="ECO:0000256" key="32">
    <source>
        <dbReference type="ARBA" id="ARBA00057123"/>
    </source>
</evidence>
<dbReference type="InterPro" id="IPR003108">
    <property type="entry name" value="GAR_dom"/>
</dbReference>
<dbReference type="GO" id="GO:0030018">
    <property type="term" value="C:Z disc"/>
    <property type="evidence" value="ECO:0007669"/>
    <property type="project" value="UniProtKB-SubCell"/>
</dbReference>
<evidence type="ECO:0000256" key="20">
    <source>
        <dbReference type="ARBA" id="ARBA00022843"/>
    </source>
</evidence>
<evidence type="ECO:0000256" key="29">
    <source>
        <dbReference type="ARBA" id="ARBA00023288"/>
    </source>
</evidence>
<dbReference type="GO" id="GO:0005874">
    <property type="term" value="C:microtubule"/>
    <property type="evidence" value="ECO:0007669"/>
    <property type="project" value="UniProtKB-KW"/>
</dbReference>
<dbReference type="GO" id="GO:0000226">
    <property type="term" value="P:microtubule cytoskeleton organization"/>
    <property type="evidence" value="ECO:0007669"/>
    <property type="project" value="UniProtKB-ARBA"/>
</dbReference>
<keyword evidence="39" id="KW-0175">Coiled coil</keyword>
<dbReference type="FunFam" id="1.20.58.60:FF:000008">
    <property type="entry name" value="microtubule-actin cross-linking factor 1"/>
    <property type="match status" value="2"/>
</dbReference>
<dbReference type="FunFam" id="1.20.58.60:FF:000052">
    <property type="entry name" value="dystonin isoform X2"/>
    <property type="match status" value="1"/>
</dbReference>
<keyword evidence="22" id="KW-0472">Membrane</keyword>
<dbReference type="PROSITE" id="PS00018">
    <property type="entry name" value="EF_HAND_1"/>
    <property type="match status" value="2"/>
</dbReference>
<dbReference type="GO" id="GO:0003779">
    <property type="term" value="F:actin binding"/>
    <property type="evidence" value="ECO:0007669"/>
    <property type="project" value="UniProtKB-KW"/>
</dbReference>
<dbReference type="GO" id="GO:0001725">
    <property type="term" value="C:stress fiber"/>
    <property type="evidence" value="ECO:0007669"/>
    <property type="project" value="UniProtKB-SubCell"/>
</dbReference>
<dbReference type="Gene3D" id="1.20.58.1060">
    <property type="match status" value="1"/>
</dbReference>
<dbReference type="SUPFAM" id="SSF46966">
    <property type="entry name" value="Spectrin repeat"/>
    <property type="match status" value="31"/>
</dbReference>
<comment type="subcellular location">
    <subcellularLocation>
        <location evidence="1">Cell membrane</location>
        <topology evidence="1">Lipid-anchor</topology>
    </subcellularLocation>
    <subcellularLocation>
        <location evidence="5">Cell projection</location>
        <location evidence="5">Axon</location>
    </subcellularLocation>
    <subcellularLocation>
        <location evidence="7">Cytoplasm</location>
        <location evidence="7">Cell cortex</location>
    </subcellularLocation>
    <subcellularLocation>
        <location evidence="6">Cytoplasm</location>
        <location evidence="6">Cytoskeleton</location>
        <location evidence="6">Stress fiber</location>
    </subcellularLocation>
    <subcellularLocation>
        <location evidence="33">Cytoplasm</location>
        <location evidence="33">Myofibril</location>
        <location evidence="33">Sarcomere</location>
        <location evidence="33">H zone</location>
    </subcellularLocation>
    <subcellularLocation>
        <location evidence="2">Cytoplasm</location>
        <location evidence="2">Myofibril</location>
        <location evidence="2">Sarcomere</location>
        <location evidence="2">Z line</location>
    </subcellularLocation>
    <subcellularLocation>
        <location evidence="4">Endoplasmic reticulum membrane</location>
        <topology evidence="4">Single-pass membrane protein</topology>
    </subcellularLocation>
    <subcellularLocation>
        <location evidence="3">Nucleus envelope</location>
    </subcellularLocation>
</comment>
<feature type="coiled-coil region" evidence="39">
    <location>
        <begin position="1371"/>
        <end position="1399"/>
    </location>
</feature>
<evidence type="ECO:0000256" key="25">
    <source>
        <dbReference type="ARBA" id="ARBA00023203"/>
    </source>
</evidence>
<evidence type="ECO:0000256" key="35">
    <source>
        <dbReference type="ARBA" id="ARBA00075126"/>
    </source>
</evidence>
<dbReference type="SUPFAM" id="SSF143575">
    <property type="entry name" value="GAS2 domain-like"/>
    <property type="match status" value="1"/>
</dbReference>
<accession>A0A7L1IIA0</accession>
<dbReference type="InterPro" id="IPR036534">
    <property type="entry name" value="GAR_dom_sf"/>
</dbReference>
<evidence type="ECO:0000256" key="30">
    <source>
        <dbReference type="ARBA" id="ARBA00054620"/>
    </source>
</evidence>
<dbReference type="InterPro" id="IPR018159">
    <property type="entry name" value="Spectrin/alpha-actinin"/>
</dbReference>
<evidence type="ECO:0000256" key="24">
    <source>
        <dbReference type="ARBA" id="ARBA00023179"/>
    </source>
</evidence>
<keyword evidence="16" id="KW-0677">Repeat</keyword>
<dbReference type="FunFam" id="1.20.58.60:FF:000009">
    <property type="entry name" value="dystonin isoform X1"/>
    <property type="match status" value="1"/>
</dbReference>
<dbReference type="InterPro" id="IPR001589">
    <property type="entry name" value="Actinin_actin-bd_CS"/>
</dbReference>
<evidence type="ECO:0000256" key="3">
    <source>
        <dbReference type="ARBA" id="ARBA00004259"/>
    </source>
</evidence>
<dbReference type="Pfam" id="PF21020">
    <property type="entry name" value="Spectrin_4"/>
    <property type="match status" value="1"/>
</dbReference>
<keyword evidence="25" id="KW-0009">Actin-binding</keyword>
<keyword evidence="29" id="KW-0449">Lipoprotein</keyword>
<keyword evidence="20" id="KW-0832">Ubl conjugation</keyword>
<feature type="compositionally biased region" description="Low complexity" evidence="40">
    <location>
        <begin position="5251"/>
        <end position="5282"/>
    </location>
</feature>
<dbReference type="FunFam" id="1.20.58.60:FF:000031">
    <property type="entry name" value="Microtubule-actin cross-linking factor 1"/>
    <property type="match status" value="1"/>
</dbReference>
<dbReference type="GO" id="GO:0030056">
    <property type="term" value="C:hemidesmosome"/>
    <property type="evidence" value="ECO:0007669"/>
    <property type="project" value="UniProtKB-ARBA"/>
</dbReference>
<evidence type="ECO:0000256" key="9">
    <source>
        <dbReference type="ARBA" id="ARBA00022475"/>
    </source>
</evidence>
<dbReference type="InterPro" id="IPR041573">
    <property type="entry name" value="Desmoplakin_Spectrin-like"/>
</dbReference>
<dbReference type="Proteomes" id="UP000525158">
    <property type="component" value="Unassembled WGS sequence"/>
</dbReference>
<keyword evidence="21" id="KW-0130">Cell adhesion</keyword>
<comment type="function">
    <text evidence="32">Required for bundling actin filaments around the nucleus.</text>
</comment>
<dbReference type="GO" id="GO:0031673">
    <property type="term" value="C:H zone"/>
    <property type="evidence" value="ECO:0007669"/>
    <property type="project" value="UniProtKB-SubCell"/>
</dbReference>
<dbReference type="Pfam" id="PF13499">
    <property type="entry name" value="EF-hand_7"/>
    <property type="match status" value="1"/>
</dbReference>
<dbReference type="InterPro" id="IPR049538">
    <property type="entry name" value="PCN-like_spectrin-like_rpt"/>
</dbReference>
<dbReference type="FunFam" id="1.20.58.60:FF:000014">
    <property type="entry name" value="microtubule-actin cross-linking factor 1"/>
    <property type="match status" value="1"/>
</dbReference>
<feature type="non-terminal residue" evidence="45">
    <location>
        <position position="1"/>
    </location>
</feature>
<dbReference type="GO" id="GO:0005938">
    <property type="term" value="C:cell cortex"/>
    <property type="evidence" value="ECO:0007669"/>
    <property type="project" value="UniProtKB-SubCell"/>
</dbReference>
<evidence type="ECO:0000313" key="46">
    <source>
        <dbReference type="Proteomes" id="UP000525158"/>
    </source>
</evidence>
<dbReference type="FunFam" id="1.20.58.60:FF:000085">
    <property type="entry name" value="dystonin isoform X2"/>
    <property type="match status" value="1"/>
</dbReference>
<proteinExistence type="predicted"/>
<evidence type="ECO:0000256" key="38">
    <source>
        <dbReference type="PROSITE-ProRule" id="PRU00192"/>
    </source>
</evidence>
<dbReference type="GO" id="GO:0045104">
    <property type="term" value="P:intermediate filament cytoskeleton organization"/>
    <property type="evidence" value="ECO:0007669"/>
    <property type="project" value="InterPro"/>
</dbReference>
<keyword evidence="13" id="KW-0812">Transmembrane</keyword>
<evidence type="ECO:0000256" key="28">
    <source>
        <dbReference type="ARBA" id="ARBA00023273"/>
    </source>
</evidence>
<dbReference type="CDD" id="cd21239">
    <property type="entry name" value="CH_DYST_rpt2"/>
    <property type="match status" value="1"/>
</dbReference>
<dbReference type="FunFam" id="2.30.30.40:FF:000011">
    <property type="entry name" value="Microtubule-actin cross-linking factor 1"/>
    <property type="match status" value="1"/>
</dbReference>
<feature type="domain" description="EF-hand" evidence="43">
    <location>
        <begin position="5047"/>
        <end position="5082"/>
    </location>
</feature>
<dbReference type="InterPro" id="IPR018247">
    <property type="entry name" value="EF_Hand_1_Ca_BS"/>
</dbReference>
<dbReference type="SMART" id="SM00033">
    <property type="entry name" value="CH"/>
    <property type="match status" value="2"/>
</dbReference>
<evidence type="ECO:0000256" key="12">
    <source>
        <dbReference type="ARBA" id="ARBA00022553"/>
    </source>
</evidence>
<keyword evidence="10" id="KW-0963">Cytoplasm</keyword>
<dbReference type="PROSITE" id="PS50222">
    <property type="entry name" value="EF_HAND_2"/>
    <property type="match status" value="2"/>
</dbReference>
<feature type="compositionally biased region" description="Polar residues" evidence="40">
    <location>
        <begin position="5362"/>
        <end position="5371"/>
    </location>
</feature>
<dbReference type="Gene3D" id="3.30.920.20">
    <property type="entry name" value="Gas2-like domain"/>
    <property type="match status" value="1"/>
</dbReference>
<evidence type="ECO:0000256" key="23">
    <source>
        <dbReference type="ARBA" id="ARBA00023139"/>
    </source>
</evidence>
<feature type="domain" description="GAR" evidence="44">
    <location>
        <begin position="5123"/>
        <end position="5195"/>
    </location>
</feature>
<dbReference type="Gene3D" id="2.30.30.40">
    <property type="entry name" value="SH3 Domains"/>
    <property type="match status" value="1"/>
</dbReference>
<dbReference type="FunFam" id="1.20.58.60:FF:000016">
    <property type="entry name" value="Microtubule-actin cross-linking factor 1"/>
    <property type="match status" value="1"/>
</dbReference>
<dbReference type="FunFam" id="1.20.58.60:FF:000021">
    <property type="entry name" value="Microtubule-actin cross-linking factor 1"/>
    <property type="match status" value="1"/>
</dbReference>
<evidence type="ECO:0000256" key="10">
    <source>
        <dbReference type="ARBA" id="ARBA00022490"/>
    </source>
</evidence>
<dbReference type="InterPro" id="IPR036872">
    <property type="entry name" value="CH_dom_sf"/>
</dbReference>
<dbReference type="Pfam" id="PF02187">
    <property type="entry name" value="GAS2"/>
    <property type="match status" value="1"/>
</dbReference>
<evidence type="ECO:0000259" key="44">
    <source>
        <dbReference type="PROSITE" id="PS51460"/>
    </source>
</evidence>
<evidence type="ECO:0000256" key="39">
    <source>
        <dbReference type="SAM" id="Coils"/>
    </source>
</evidence>
<dbReference type="GO" id="GO:0005789">
    <property type="term" value="C:endoplasmic reticulum membrane"/>
    <property type="evidence" value="ECO:0007669"/>
    <property type="project" value="UniProtKB-SubCell"/>
</dbReference>
<evidence type="ECO:0000256" key="17">
    <source>
        <dbReference type="ARBA" id="ARBA00022754"/>
    </source>
</evidence>
<dbReference type="InterPro" id="IPR043197">
    <property type="entry name" value="Plakin"/>
</dbReference>
<dbReference type="CDD" id="cd00051">
    <property type="entry name" value="EFh"/>
    <property type="match status" value="1"/>
</dbReference>
<feature type="domain" description="EF-hand" evidence="43">
    <location>
        <begin position="5083"/>
        <end position="5118"/>
    </location>
</feature>
<dbReference type="InterPro" id="IPR001715">
    <property type="entry name" value="CH_dom"/>
</dbReference>
<reference evidence="45 46" key="1">
    <citation type="submission" date="2019-09" db="EMBL/GenBank/DDBJ databases">
        <title>Bird 10,000 Genomes (B10K) Project - Family phase.</title>
        <authorList>
            <person name="Zhang G."/>
        </authorList>
    </citation>
    <scope>NUCLEOTIDE SEQUENCE [LARGE SCALE GENOMIC DNA]</scope>
    <source>
        <strain evidence="45">B10K-DU-002-36</strain>
        <tissue evidence="45">Muscle</tissue>
    </source>
</reference>
<dbReference type="FunFam" id="1.20.58.60:FF:000093">
    <property type="entry name" value="dystonin isoform X1"/>
    <property type="match status" value="1"/>
</dbReference>
<dbReference type="InterPro" id="IPR011992">
    <property type="entry name" value="EF-hand-dom_pair"/>
</dbReference>
<dbReference type="FunFam" id="1.20.58.60:FF:000077">
    <property type="entry name" value="dystonin isoform X1"/>
    <property type="match status" value="1"/>
</dbReference>
<evidence type="ECO:0000256" key="26">
    <source>
        <dbReference type="ARBA" id="ARBA00023212"/>
    </source>
</evidence>
<evidence type="ECO:0000256" key="11">
    <source>
        <dbReference type="ARBA" id="ARBA00022499"/>
    </source>
</evidence>
<feature type="coiled-coil region" evidence="39">
    <location>
        <begin position="4335"/>
        <end position="4362"/>
    </location>
</feature>
<feature type="coiled-coil region" evidence="39">
    <location>
        <begin position="2435"/>
        <end position="2462"/>
    </location>
</feature>
<feature type="compositionally biased region" description="Basic and acidic residues" evidence="40">
    <location>
        <begin position="2944"/>
        <end position="2964"/>
    </location>
</feature>
<dbReference type="Gene3D" id="1.20.58.60">
    <property type="match status" value="31"/>
</dbReference>
<evidence type="ECO:0000259" key="42">
    <source>
        <dbReference type="PROSITE" id="PS50021"/>
    </source>
</evidence>
<comment type="function">
    <text evidence="30">Cytoskeletal linker protein. Acts as an integrator of intermediate filaments, actin and microtubule cytoskeleton networks. Required for anchoring either intermediate filaments to the actin cytoskeleton in neural and muscle cells or keratin-containing intermediate filaments to hemidesmosomes in epithelial cells. The proteins may self-aggregate to form filaments or a two-dimensional mesh. Regulates the organization and stability of the microtubule network of sensory neurons to allow axonal transport. Mediates docking of the dynein/dynactin motor complex to vesicle cargos for retrograde axonal transport through its interaction with TMEM108 and DCTN1.</text>
</comment>
<evidence type="ECO:0000256" key="36">
    <source>
        <dbReference type="ARBA" id="ARBA00077378"/>
    </source>
</evidence>
<comment type="caution">
    <text evidence="45">The sequence shown here is derived from an EMBL/GenBank/DDBJ whole genome shotgun (WGS) entry which is preliminary data.</text>
</comment>
<dbReference type="FunFam" id="1.10.418.10:FF:000140">
    <property type="entry name" value="Dystonin"/>
    <property type="match status" value="1"/>
</dbReference>
<evidence type="ECO:0000256" key="21">
    <source>
        <dbReference type="ARBA" id="ARBA00022889"/>
    </source>
</evidence>
<keyword evidence="28" id="KW-0966">Cell projection</keyword>
<evidence type="ECO:0000256" key="15">
    <source>
        <dbReference type="ARBA" id="ARBA00022723"/>
    </source>
</evidence>
<feature type="coiled-coil region" evidence="39">
    <location>
        <begin position="2185"/>
        <end position="2252"/>
    </location>
</feature>
<dbReference type="GO" id="GO:0005882">
    <property type="term" value="C:intermediate filament"/>
    <property type="evidence" value="ECO:0007669"/>
    <property type="project" value="UniProtKB-KW"/>
</dbReference>
<keyword evidence="23" id="KW-0564">Palmitate</keyword>
<keyword evidence="9" id="KW-1003">Cell membrane</keyword>
<dbReference type="CDD" id="cd00176">
    <property type="entry name" value="SPEC"/>
    <property type="match status" value="19"/>
</dbReference>
<comment type="function">
    <text evidence="31">Plays a structural role in the assembly of hemidesmosomes of epithelial cells; anchors keratin-containing intermediate filaments to the inner plaque of hemidesmosomes. Required for the regulation of keratinocyte polarity and motility; mediates integrin ITGB4 regulation of RAC1 activity.</text>
</comment>
<dbReference type="FunFam" id="1.20.58.60:FF:000027">
    <property type="entry name" value="Microtubule-actin cross-linking factor 1"/>
    <property type="match status" value="1"/>
</dbReference>
<feature type="coiled-coil region" evidence="39">
    <location>
        <begin position="585"/>
        <end position="612"/>
    </location>
</feature>
<dbReference type="Pfam" id="PF00307">
    <property type="entry name" value="CH"/>
    <property type="match status" value="2"/>
</dbReference>
<dbReference type="FunFam" id="1.20.58.60:FF:000350">
    <property type="entry name" value="Dystonin"/>
    <property type="match status" value="1"/>
</dbReference>
<evidence type="ECO:0000256" key="18">
    <source>
        <dbReference type="ARBA" id="ARBA00022824"/>
    </source>
</evidence>
<dbReference type="FunFam" id="1.20.58.60:FF:000098">
    <property type="entry name" value="dystonin isoform X3"/>
    <property type="match status" value="1"/>
</dbReference>
<dbReference type="FunFam" id="1.20.58.60:FF:000291">
    <property type="entry name" value="Dystonin"/>
    <property type="match status" value="1"/>
</dbReference>
<feature type="domain" description="Calponin-homology (CH)" evidence="42">
    <location>
        <begin position="102"/>
        <end position="206"/>
    </location>
</feature>
<keyword evidence="27" id="KW-0539">Nucleus</keyword>
<dbReference type="Gene3D" id="1.10.418.10">
    <property type="entry name" value="Calponin-like domain"/>
    <property type="match status" value="2"/>
</dbReference>